<evidence type="ECO:0000313" key="2">
    <source>
        <dbReference type="Proteomes" id="UP000683291"/>
    </source>
</evidence>
<dbReference type="EMBL" id="CP073581">
    <property type="protein sequence ID" value="QUJ76827.1"/>
    <property type="molecule type" value="Genomic_DNA"/>
</dbReference>
<dbReference type="PANTHER" id="PTHR20974:SF0">
    <property type="entry name" value="UPF0585 PROTEIN CG18661"/>
    <property type="match status" value="1"/>
</dbReference>
<evidence type="ECO:0000313" key="1">
    <source>
        <dbReference type="EMBL" id="QUJ76827.1"/>
    </source>
</evidence>
<dbReference type="AlphaFoldDB" id="A0A975JEF2"/>
<sequence>MSLPPSASVAFGAQGAKLVAPAATRNVQVIVDLMQQITPPRGAALEIASGTGQHIVALAQALPEIDWQPSEVDADRLASIAAYADEAGLPNLRAPVRLDATRPGWAREREPFDMIHLVNLLHLISDEAAGVLISEAAEALRPGGTLMLYGPFKRDGVLTSQGDARFDAQLRGADPSIGYKDDAWLKERLTAADLSLTLVQDMPANNLAFVARKGSE</sequence>
<dbReference type="SUPFAM" id="SSF53335">
    <property type="entry name" value="S-adenosyl-L-methionine-dependent methyltransferases"/>
    <property type="match status" value="1"/>
</dbReference>
<dbReference type="PANTHER" id="PTHR20974">
    <property type="entry name" value="UPF0585 PROTEIN CG18661"/>
    <property type="match status" value="1"/>
</dbReference>
<dbReference type="Pfam" id="PF06080">
    <property type="entry name" value="DUF938"/>
    <property type="match status" value="1"/>
</dbReference>
<accession>A0A975JEF2</accession>
<organism evidence="1 2">
    <name type="scientific">Sulfitobacter albidus</name>
    <dbReference type="NCBI Taxonomy" id="2829501"/>
    <lineage>
        <taxon>Bacteria</taxon>
        <taxon>Pseudomonadati</taxon>
        <taxon>Pseudomonadota</taxon>
        <taxon>Alphaproteobacteria</taxon>
        <taxon>Rhodobacterales</taxon>
        <taxon>Roseobacteraceae</taxon>
        <taxon>Sulfitobacter</taxon>
    </lineage>
</organism>
<dbReference type="Gene3D" id="3.40.50.150">
    <property type="entry name" value="Vaccinia Virus protein VP39"/>
    <property type="match status" value="1"/>
</dbReference>
<protein>
    <submittedName>
        <fullName evidence="1">DUF938 domain-containing protein</fullName>
    </submittedName>
</protein>
<gene>
    <name evidence="1" type="ORF">KDD17_01835</name>
</gene>
<keyword evidence="2" id="KW-1185">Reference proteome</keyword>
<reference evidence="1" key="1">
    <citation type="submission" date="2021-04" db="EMBL/GenBank/DDBJ databases">
        <title>Complete genome sequence for Sulfitobacter sp. strain JK7-1.</title>
        <authorList>
            <person name="Park S.-J."/>
        </authorList>
    </citation>
    <scope>NUCLEOTIDE SEQUENCE</scope>
    <source>
        <strain evidence="1">JK7-1</strain>
    </source>
</reference>
<dbReference type="RefSeq" id="WP_212705024.1">
    <property type="nucleotide sequence ID" value="NZ_CP073581.1"/>
</dbReference>
<dbReference type="Proteomes" id="UP000683291">
    <property type="component" value="Chromosome 1"/>
</dbReference>
<dbReference type="CDD" id="cd02440">
    <property type="entry name" value="AdoMet_MTases"/>
    <property type="match status" value="1"/>
</dbReference>
<proteinExistence type="predicted"/>
<dbReference type="InterPro" id="IPR029063">
    <property type="entry name" value="SAM-dependent_MTases_sf"/>
</dbReference>
<name>A0A975JEF2_9RHOB</name>
<dbReference type="InterPro" id="IPR010342">
    <property type="entry name" value="DUF938"/>
</dbReference>
<dbReference type="KEGG" id="sual:KDD17_01835"/>